<feature type="compositionally biased region" description="Pro residues" evidence="2">
    <location>
        <begin position="332"/>
        <end position="345"/>
    </location>
</feature>
<proteinExistence type="predicted"/>
<evidence type="ECO:0000313" key="4">
    <source>
        <dbReference type="Proteomes" id="UP001556367"/>
    </source>
</evidence>
<organism evidence="3 4">
    <name type="scientific">Hohenbuehelia grisea</name>
    <dbReference type="NCBI Taxonomy" id="104357"/>
    <lineage>
        <taxon>Eukaryota</taxon>
        <taxon>Fungi</taxon>
        <taxon>Dikarya</taxon>
        <taxon>Basidiomycota</taxon>
        <taxon>Agaricomycotina</taxon>
        <taxon>Agaricomycetes</taxon>
        <taxon>Agaricomycetidae</taxon>
        <taxon>Agaricales</taxon>
        <taxon>Pleurotineae</taxon>
        <taxon>Pleurotaceae</taxon>
        <taxon>Hohenbuehelia</taxon>
    </lineage>
</organism>
<feature type="compositionally biased region" description="Low complexity" evidence="2">
    <location>
        <begin position="397"/>
        <end position="415"/>
    </location>
</feature>
<feature type="region of interest" description="Disordered" evidence="2">
    <location>
        <begin position="382"/>
        <end position="423"/>
    </location>
</feature>
<feature type="compositionally biased region" description="Polar residues" evidence="2">
    <location>
        <begin position="311"/>
        <end position="326"/>
    </location>
</feature>
<evidence type="ECO:0000313" key="3">
    <source>
        <dbReference type="EMBL" id="KAL0949579.1"/>
    </source>
</evidence>
<dbReference type="Proteomes" id="UP001556367">
    <property type="component" value="Unassembled WGS sequence"/>
</dbReference>
<feature type="region of interest" description="Disordered" evidence="2">
    <location>
        <begin position="246"/>
        <end position="351"/>
    </location>
</feature>
<gene>
    <name evidence="3" type="ORF">HGRIS_009628</name>
</gene>
<dbReference type="EMBL" id="JASNQZ010000012">
    <property type="protein sequence ID" value="KAL0949579.1"/>
    <property type="molecule type" value="Genomic_DNA"/>
</dbReference>
<accession>A0ABR3J1Q7</accession>
<evidence type="ECO:0000256" key="2">
    <source>
        <dbReference type="SAM" id="MobiDB-lite"/>
    </source>
</evidence>
<comment type="caution">
    <text evidence="3">The sequence shown here is derived from an EMBL/GenBank/DDBJ whole genome shotgun (WGS) entry which is preliminary data.</text>
</comment>
<protein>
    <submittedName>
        <fullName evidence="3">Uncharacterized protein</fullName>
    </submittedName>
</protein>
<keyword evidence="1" id="KW-0175">Coiled coil</keyword>
<feature type="coiled-coil region" evidence="1">
    <location>
        <begin position="146"/>
        <end position="175"/>
    </location>
</feature>
<evidence type="ECO:0000256" key="1">
    <source>
        <dbReference type="SAM" id="Coils"/>
    </source>
</evidence>
<sequence>MSTLPAPNRRASLLSGLRTGGVRSVSASGAVPQTAGPTVNAFQPNPMPRFASQSHRSHPVFPEEDEVAEMADSVQGMHLNRPANHNNGMYRNAPMTAAVDGSNFSQQQTMPMNPNSAPFNPAFAQSNNLQQQALQMQMMQLEIMRMQAVQAQAQQIQMQAEIMAQQQRAQQAQNRRTSLVMNPPATAGPLSNGFDLRSATLSAQMRRANADQLRSQLGLGMGPVSEEPIPMSAALGGRFGSRVLSAGSPGIPTRHNSLPADYDEDAPLPPTPGSTTVISGGTSLGKPTATAVTADGAPSKSDSAVSWRRGGNNNSVLSGANRSATSPALRVSPPPTEARTSPPPSNNTATDVAGIAAPKARPQPLRFNVAPAQPVAIAIGSANSDPAENEQDDDDSSTVSSNKSSSPTTPHSASSNEVPLSPREEATKKLYEGLGIGRPAPSPSPVPAAQVLASYRMVSQPVRQPRGPPSGLDELAPKNFATRIRRQAIGGLGSLMGARERREIVEAF</sequence>
<name>A0ABR3J1Q7_9AGAR</name>
<keyword evidence="4" id="KW-1185">Reference proteome</keyword>
<feature type="compositionally biased region" description="Acidic residues" evidence="2">
    <location>
        <begin position="387"/>
        <end position="396"/>
    </location>
</feature>
<reference evidence="4" key="1">
    <citation type="submission" date="2024-06" db="EMBL/GenBank/DDBJ databases">
        <title>Multi-omics analyses provide insights into the biosynthesis of the anticancer antibiotic pleurotin in Hohenbuehelia grisea.</title>
        <authorList>
            <person name="Weaver J.A."/>
            <person name="Alberti F."/>
        </authorList>
    </citation>
    <scope>NUCLEOTIDE SEQUENCE [LARGE SCALE GENOMIC DNA]</scope>
    <source>
        <strain evidence="4">T-177</strain>
    </source>
</reference>